<accession>A0ABM6KRJ0</accession>
<name>A0ABM6KRJ0_9BACI</name>
<reference evidence="2 3" key="1">
    <citation type="submission" date="2017-04" db="EMBL/GenBank/DDBJ databases">
        <title>Complete Genome Sequence of the Bacillus horikoshii 20a strain from Cuatro Cienegas, Coahuila, Mexico.</title>
        <authorList>
            <person name="Zarza E."/>
            <person name="Alcaraz L.D."/>
            <person name="Aguilar-Salinas B."/>
            <person name="Islas A."/>
            <person name="Olmedo-Alvarez G."/>
        </authorList>
    </citation>
    <scope>NUCLEOTIDE SEQUENCE [LARGE SCALE GENOMIC DNA]</scope>
    <source>
        <strain evidence="2 3">20a</strain>
        <plasmid evidence="2 3">unnamed1</plasmid>
    </source>
</reference>
<keyword evidence="3" id="KW-1185">Reference proteome</keyword>
<evidence type="ECO:0000259" key="1">
    <source>
        <dbReference type="Pfam" id="PF23728"/>
    </source>
</evidence>
<organism evidence="2 3">
    <name type="scientific">Sutcliffiella horikoshii</name>
    <dbReference type="NCBI Taxonomy" id="79883"/>
    <lineage>
        <taxon>Bacteria</taxon>
        <taxon>Bacillati</taxon>
        <taxon>Bacillota</taxon>
        <taxon>Bacilli</taxon>
        <taxon>Bacillales</taxon>
        <taxon>Bacillaceae</taxon>
        <taxon>Sutcliffiella</taxon>
    </lineage>
</organism>
<gene>
    <name evidence="2" type="ORF">B4U37_21645</name>
</gene>
<dbReference type="GeneID" id="96741007"/>
<sequence length="179" mass="21044">MRELYIKLPMHRKSKKPIPILDENRQVIGHIQRYLKSKTEKAMDIISIYELPTAILNVVATDENGEVLTDLKAHPNWFSKQTWDMEYIYNKEKYSCEVKNTNLIKANSLKEFEYTTRGNFYKIKVKGRNAVFYINNNILAEAVPADKNPLTDKYVFRIHTMDENVLSLVSLFYLFINTD</sequence>
<evidence type="ECO:0000313" key="3">
    <source>
        <dbReference type="Proteomes" id="UP000195573"/>
    </source>
</evidence>
<dbReference type="RefSeq" id="WP_088020434.1">
    <property type="nucleotide sequence ID" value="NZ_CP020881.1"/>
</dbReference>
<keyword evidence="2" id="KW-0614">Plasmid</keyword>
<dbReference type="InterPro" id="IPR056944">
    <property type="entry name" value="Tubby_C-like"/>
</dbReference>
<feature type="domain" description="Tubby C-terminal" evidence="1">
    <location>
        <begin position="5"/>
        <end position="173"/>
    </location>
</feature>
<protein>
    <recommendedName>
        <fullName evidence="1">Tubby C-terminal domain-containing protein</fullName>
    </recommendedName>
</protein>
<dbReference type="EMBL" id="CP020881">
    <property type="protein sequence ID" value="ART78718.1"/>
    <property type="molecule type" value="Genomic_DNA"/>
</dbReference>
<dbReference type="Proteomes" id="UP000195573">
    <property type="component" value="Plasmid unnamed1"/>
</dbReference>
<evidence type="ECO:0000313" key="2">
    <source>
        <dbReference type="EMBL" id="ART78718.1"/>
    </source>
</evidence>
<dbReference type="Pfam" id="PF23728">
    <property type="entry name" value="Tubby_C_like"/>
    <property type="match status" value="1"/>
</dbReference>
<geneLocation type="plasmid" evidence="2 3">
    <name>unnamed1</name>
</geneLocation>
<proteinExistence type="predicted"/>